<evidence type="ECO:0000313" key="1">
    <source>
        <dbReference type="Proteomes" id="UP000887540"/>
    </source>
</evidence>
<name>A0A914ELK6_9BILA</name>
<proteinExistence type="predicted"/>
<accession>A0A914ELK6</accession>
<protein>
    <submittedName>
        <fullName evidence="2">Uncharacterized protein</fullName>
    </submittedName>
</protein>
<dbReference type="AlphaFoldDB" id="A0A914ELK6"/>
<organism evidence="1 2">
    <name type="scientific">Acrobeloides nanus</name>
    <dbReference type="NCBI Taxonomy" id="290746"/>
    <lineage>
        <taxon>Eukaryota</taxon>
        <taxon>Metazoa</taxon>
        <taxon>Ecdysozoa</taxon>
        <taxon>Nematoda</taxon>
        <taxon>Chromadorea</taxon>
        <taxon>Rhabditida</taxon>
        <taxon>Tylenchina</taxon>
        <taxon>Cephalobomorpha</taxon>
        <taxon>Cephaloboidea</taxon>
        <taxon>Cephalobidae</taxon>
        <taxon>Acrobeloides</taxon>
    </lineage>
</organism>
<sequence length="81" mass="9167">MKMNIVKPCNQRLTTLILGITTVLFFILSITSNTYAMDTAKTVDSVFIAMEKTNNKLTTYQEFVNNPRTPYRVAILMTDGV</sequence>
<dbReference type="Proteomes" id="UP000887540">
    <property type="component" value="Unplaced"/>
</dbReference>
<evidence type="ECO:0000313" key="2">
    <source>
        <dbReference type="WBParaSite" id="ACRNAN_scaffold8833.g30650.t1"/>
    </source>
</evidence>
<reference evidence="2" key="1">
    <citation type="submission" date="2022-11" db="UniProtKB">
        <authorList>
            <consortium name="WormBaseParasite"/>
        </authorList>
    </citation>
    <scope>IDENTIFICATION</scope>
</reference>
<keyword evidence="1" id="KW-1185">Reference proteome</keyword>
<dbReference type="WBParaSite" id="ACRNAN_scaffold8833.g30650.t1">
    <property type="protein sequence ID" value="ACRNAN_scaffold8833.g30650.t1"/>
    <property type="gene ID" value="ACRNAN_scaffold8833.g30650"/>
</dbReference>